<proteinExistence type="predicted"/>
<feature type="domain" description="Alpha/beta hydrolase fold-3" evidence="3">
    <location>
        <begin position="91"/>
        <end position="300"/>
    </location>
</feature>
<evidence type="ECO:0000313" key="5">
    <source>
        <dbReference type="Proteomes" id="UP000696280"/>
    </source>
</evidence>
<evidence type="ECO:0000259" key="3">
    <source>
        <dbReference type="Pfam" id="PF07859"/>
    </source>
</evidence>
<protein>
    <recommendedName>
        <fullName evidence="3">Alpha/beta hydrolase fold-3 domain-containing protein</fullName>
    </recommendedName>
</protein>
<gene>
    <name evidence="4" type="ORF">HYFRA_00006090</name>
</gene>
<dbReference type="PANTHER" id="PTHR48081">
    <property type="entry name" value="AB HYDROLASE SUPERFAMILY PROTEIN C4A8.06C"/>
    <property type="match status" value="1"/>
</dbReference>
<organism evidence="4 5">
    <name type="scientific">Hymenoscyphus fraxineus</name>
    <dbReference type="NCBI Taxonomy" id="746836"/>
    <lineage>
        <taxon>Eukaryota</taxon>
        <taxon>Fungi</taxon>
        <taxon>Dikarya</taxon>
        <taxon>Ascomycota</taxon>
        <taxon>Pezizomycotina</taxon>
        <taxon>Leotiomycetes</taxon>
        <taxon>Helotiales</taxon>
        <taxon>Helotiaceae</taxon>
        <taxon>Hymenoscyphus</taxon>
    </lineage>
</organism>
<dbReference type="Proteomes" id="UP000696280">
    <property type="component" value="Unassembled WGS sequence"/>
</dbReference>
<dbReference type="InterPro" id="IPR013094">
    <property type="entry name" value="AB_hydrolase_3"/>
</dbReference>
<reference evidence="4" key="1">
    <citation type="submission" date="2021-07" db="EMBL/GenBank/DDBJ databases">
        <authorList>
            <person name="Durling M."/>
        </authorList>
    </citation>
    <scope>NUCLEOTIDE SEQUENCE</scope>
</reference>
<feature type="region of interest" description="Disordered" evidence="2">
    <location>
        <begin position="1"/>
        <end position="33"/>
    </location>
</feature>
<evidence type="ECO:0000313" key="4">
    <source>
        <dbReference type="EMBL" id="CAG8961556.1"/>
    </source>
</evidence>
<keyword evidence="1" id="KW-0378">Hydrolase</keyword>
<dbReference type="PANTHER" id="PTHR48081:SF8">
    <property type="entry name" value="ALPHA_BETA HYDROLASE FOLD-3 DOMAIN-CONTAINING PROTEIN-RELATED"/>
    <property type="match status" value="1"/>
</dbReference>
<evidence type="ECO:0000256" key="1">
    <source>
        <dbReference type="ARBA" id="ARBA00022801"/>
    </source>
</evidence>
<dbReference type="OrthoDB" id="433474at2759"/>
<dbReference type="Pfam" id="PF07859">
    <property type="entry name" value="Abhydrolase_3"/>
    <property type="match status" value="1"/>
</dbReference>
<dbReference type="EMBL" id="CAJVRL010000115">
    <property type="protein sequence ID" value="CAG8961556.1"/>
    <property type="molecule type" value="Genomic_DNA"/>
</dbReference>
<dbReference type="InterPro" id="IPR029058">
    <property type="entry name" value="AB_hydrolase_fold"/>
</dbReference>
<dbReference type="AlphaFoldDB" id="A0A9N9L7B3"/>
<dbReference type="InterPro" id="IPR050300">
    <property type="entry name" value="GDXG_lipolytic_enzyme"/>
</dbReference>
<comment type="caution">
    <text evidence="4">The sequence shown here is derived from an EMBL/GenBank/DDBJ whole genome shotgun (WGS) entry which is preliminary data.</text>
</comment>
<dbReference type="SUPFAM" id="SSF53474">
    <property type="entry name" value="alpha/beta-Hydrolases"/>
    <property type="match status" value="1"/>
</dbReference>
<accession>A0A9N9L7B3</accession>
<evidence type="ECO:0000256" key="2">
    <source>
        <dbReference type="SAM" id="MobiDB-lite"/>
    </source>
</evidence>
<sequence length="338" mass="37147">MTSSKPVPYDPQIAPALKAQGLDPAPPPPTPSTLPMMRASLDALSNHTHNFRNHPHLSHEEAQVIGPDGNTIALTIVTPTKKQTTSLRPGIFYLHAGGMILGTQDFLLDSTFPWVEQLDAVLVSPDYRLAPEHRHPALLEDCWTALQWFVENIPRLGVDPEKVMVAGHSAGGGLAAGIALLARDREVKIKFCAQMLIYPMLDDRMGTVSGEQMMDDGPWTGKLNAVAWEWYLGPKEGRDGLKDVEYAAPARMKDLSGLPPTFIDVGTAEPFRDEDINYAMRLLESGVKTELHVYEGVYHGADIWAPEADVIQACLATRLNWLKRNFPSPVESVAISSL</sequence>
<name>A0A9N9L7B3_9HELO</name>
<keyword evidence="5" id="KW-1185">Reference proteome</keyword>
<dbReference type="GO" id="GO:0016787">
    <property type="term" value="F:hydrolase activity"/>
    <property type="evidence" value="ECO:0007669"/>
    <property type="project" value="UniProtKB-KW"/>
</dbReference>
<dbReference type="Gene3D" id="3.40.50.1820">
    <property type="entry name" value="alpha/beta hydrolase"/>
    <property type="match status" value="1"/>
</dbReference>